<name>A0ABY6KRZ3_9ARAC</name>
<dbReference type="PANTHER" id="PTHR47326:SF1">
    <property type="entry name" value="HTH PSQ-TYPE DOMAIN-CONTAINING PROTEIN"/>
    <property type="match status" value="1"/>
</dbReference>
<dbReference type="EMBL" id="CP092870">
    <property type="protein sequence ID" value="UYV70622.1"/>
    <property type="molecule type" value="Genomic_DNA"/>
</dbReference>
<dbReference type="InterPro" id="IPR036397">
    <property type="entry name" value="RNaseH_sf"/>
</dbReference>
<dbReference type="Proteomes" id="UP001235939">
    <property type="component" value="Chromosome 08"/>
</dbReference>
<organism evidence="1 2">
    <name type="scientific">Cordylochernes scorpioides</name>
    <dbReference type="NCBI Taxonomy" id="51811"/>
    <lineage>
        <taxon>Eukaryota</taxon>
        <taxon>Metazoa</taxon>
        <taxon>Ecdysozoa</taxon>
        <taxon>Arthropoda</taxon>
        <taxon>Chelicerata</taxon>
        <taxon>Arachnida</taxon>
        <taxon>Pseudoscorpiones</taxon>
        <taxon>Cheliferoidea</taxon>
        <taxon>Chernetidae</taxon>
        <taxon>Cordylochernes</taxon>
    </lineage>
</organism>
<evidence type="ECO:0000313" key="1">
    <source>
        <dbReference type="EMBL" id="UYV70622.1"/>
    </source>
</evidence>
<dbReference type="Gene3D" id="3.30.420.10">
    <property type="entry name" value="Ribonuclease H-like superfamily/Ribonuclease H"/>
    <property type="match status" value="1"/>
</dbReference>
<keyword evidence="2" id="KW-1185">Reference proteome</keyword>
<sequence length="272" mass="31285">MRQEFAAWVFRQIDSDENWLSNVLWTNDAHFSLNGEFNIQNSRFWATENPRIFTEMPLYQPRVTVLCGFTSSFIIGPFFFEKSMEELLKPFLEKALSEITFMKVGGPPHISRGAKQLLKDTFGEIRGISRHIPVASKITRLDALRFLFMGVAEQPSDMKASCETSRITLTNKQSRTNISIVRKRRKTSSKILSSTDPVDRPHQGSLSRDTWSCVCTHVRVGSKGFHRCMETSEALHWTRQQQQKIDMDPEQQLYTLKIVDIATAVIEMYGNI</sequence>
<proteinExistence type="predicted"/>
<protein>
    <submittedName>
        <fullName evidence="1">Uncharacterized protein</fullName>
    </submittedName>
</protein>
<accession>A0ABY6KRZ3</accession>
<gene>
    <name evidence="1" type="ORF">LAZ67_8000048</name>
</gene>
<evidence type="ECO:0000313" key="2">
    <source>
        <dbReference type="Proteomes" id="UP001235939"/>
    </source>
</evidence>
<dbReference type="PANTHER" id="PTHR47326">
    <property type="entry name" value="TRANSPOSABLE ELEMENT TC3 TRANSPOSASE-LIKE PROTEIN"/>
    <property type="match status" value="1"/>
</dbReference>
<reference evidence="1 2" key="1">
    <citation type="submission" date="2022-01" db="EMBL/GenBank/DDBJ databases">
        <title>A chromosomal length assembly of Cordylochernes scorpioides.</title>
        <authorList>
            <person name="Zeh D."/>
            <person name="Zeh J."/>
        </authorList>
    </citation>
    <scope>NUCLEOTIDE SEQUENCE [LARGE SCALE GENOMIC DNA]</scope>
    <source>
        <strain evidence="1">IN4F17</strain>
        <tissue evidence="1">Whole Body</tissue>
    </source>
</reference>